<feature type="transmembrane region" description="Helical" evidence="8">
    <location>
        <begin position="204"/>
        <end position="224"/>
    </location>
</feature>
<evidence type="ECO:0000256" key="1">
    <source>
        <dbReference type="ARBA" id="ARBA00004141"/>
    </source>
</evidence>
<dbReference type="STRING" id="1296120.A0A1B9GTM1"/>
<gene>
    <name evidence="9" type="ORF">I316_03933</name>
</gene>
<keyword evidence="10" id="KW-1185">Reference proteome</keyword>
<sequence>MGFKNPFSEVQLTYVIKDTKKRGLFADIRKDLIATAGELIGTIMFLLFTLGSIQTVKGYQAMGQSTGQDQATTSSPSAEAALALVAFFYSAFAFGMGLFATSTIFYRFTGSIFNPSVTLALFLIGAIRPVRFVLVSAAQMLGSIIACAILVGLSPMELDVGVELQNGTSRTRGLFIEAFSTAALILSVLMLAAEKHLLTPFAPLGFGFTLFIIVLYAAPFTGGAVNTARAFGPACFSGFPDYHWIYWLGPTLGSLLATGTYICLKMVHYWKITPGQDSTGETADSGTVEVSQRGSDRLHGDGRQRSSYSTPQDSVNNLV</sequence>
<dbReference type="InterPro" id="IPR023271">
    <property type="entry name" value="Aquaporin-like"/>
</dbReference>
<dbReference type="OrthoDB" id="3222at2759"/>
<feature type="region of interest" description="Disordered" evidence="7">
    <location>
        <begin position="278"/>
        <end position="319"/>
    </location>
</feature>
<evidence type="ECO:0000256" key="4">
    <source>
        <dbReference type="ARBA" id="ARBA00022989"/>
    </source>
</evidence>
<reference evidence="9 10" key="1">
    <citation type="submission" date="2013-07" db="EMBL/GenBank/DDBJ databases">
        <title>The Genome Sequence of Cryptococcus heveanensis BCC8398.</title>
        <authorList>
            <consortium name="The Broad Institute Genome Sequencing Platform"/>
            <person name="Cuomo C."/>
            <person name="Litvintseva A."/>
            <person name="Chen Y."/>
            <person name="Heitman J."/>
            <person name="Sun S."/>
            <person name="Springer D."/>
            <person name="Dromer F."/>
            <person name="Young S.K."/>
            <person name="Zeng Q."/>
            <person name="Gargeya S."/>
            <person name="Fitzgerald M."/>
            <person name="Abouelleil A."/>
            <person name="Alvarado L."/>
            <person name="Berlin A.M."/>
            <person name="Chapman S.B."/>
            <person name="Dewar J."/>
            <person name="Goldberg J."/>
            <person name="Griggs A."/>
            <person name="Gujja S."/>
            <person name="Hansen M."/>
            <person name="Howarth C."/>
            <person name="Imamovic A."/>
            <person name="Larimer J."/>
            <person name="McCowan C."/>
            <person name="Murphy C."/>
            <person name="Pearson M."/>
            <person name="Priest M."/>
            <person name="Roberts A."/>
            <person name="Saif S."/>
            <person name="Shea T."/>
            <person name="Sykes S."/>
            <person name="Wortman J."/>
            <person name="Nusbaum C."/>
            <person name="Birren B."/>
        </authorList>
    </citation>
    <scope>NUCLEOTIDE SEQUENCE [LARGE SCALE GENOMIC DNA]</scope>
    <source>
        <strain evidence="9 10">BCC8398</strain>
    </source>
</reference>
<evidence type="ECO:0000256" key="5">
    <source>
        <dbReference type="ARBA" id="ARBA00023136"/>
    </source>
</evidence>
<dbReference type="SUPFAM" id="SSF81338">
    <property type="entry name" value="Aquaporin-like"/>
    <property type="match status" value="1"/>
</dbReference>
<evidence type="ECO:0000256" key="7">
    <source>
        <dbReference type="SAM" id="MobiDB-lite"/>
    </source>
</evidence>
<evidence type="ECO:0000256" key="2">
    <source>
        <dbReference type="ARBA" id="ARBA00006175"/>
    </source>
</evidence>
<proteinExistence type="inferred from homology"/>
<feature type="compositionally biased region" description="Basic and acidic residues" evidence="7">
    <location>
        <begin position="294"/>
        <end position="304"/>
    </location>
</feature>
<feature type="compositionally biased region" description="Polar residues" evidence="7">
    <location>
        <begin position="278"/>
        <end position="293"/>
    </location>
</feature>
<dbReference type="GO" id="GO:0015250">
    <property type="term" value="F:water channel activity"/>
    <property type="evidence" value="ECO:0007669"/>
    <property type="project" value="TreeGrafter"/>
</dbReference>
<evidence type="ECO:0000256" key="8">
    <source>
        <dbReference type="SAM" id="Phobius"/>
    </source>
</evidence>
<dbReference type="GO" id="GO:0005886">
    <property type="term" value="C:plasma membrane"/>
    <property type="evidence" value="ECO:0007669"/>
    <property type="project" value="TreeGrafter"/>
</dbReference>
<accession>A0A1B9GTM1</accession>
<evidence type="ECO:0000313" key="10">
    <source>
        <dbReference type="Proteomes" id="UP000092666"/>
    </source>
</evidence>
<evidence type="ECO:0008006" key="11">
    <source>
        <dbReference type="Google" id="ProtNLM"/>
    </source>
</evidence>
<evidence type="ECO:0000256" key="3">
    <source>
        <dbReference type="ARBA" id="ARBA00022692"/>
    </source>
</evidence>
<dbReference type="Pfam" id="PF00230">
    <property type="entry name" value="MIP"/>
    <property type="match status" value="1"/>
</dbReference>
<feature type="transmembrane region" description="Helical" evidence="8">
    <location>
        <begin position="39"/>
        <end position="59"/>
    </location>
</feature>
<protein>
    <recommendedName>
        <fullName evidence="11">Aquaporin rerated protein, other eukaryote</fullName>
    </recommendedName>
</protein>
<feature type="transmembrane region" description="Helical" evidence="8">
    <location>
        <begin position="173"/>
        <end position="192"/>
    </location>
</feature>
<dbReference type="PANTHER" id="PTHR19139:SF199">
    <property type="entry name" value="MIP17260P"/>
    <property type="match status" value="1"/>
</dbReference>
<dbReference type="InterPro" id="IPR000425">
    <property type="entry name" value="MIP"/>
</dbReference>
<dbReference type="PRINTS" id="PR00783">
    <property type="entry name" value="MINTRINSICP"/>
</dbReference>
<name>A0A1B9GTM1_9TREE</name>
<feature type="transmembrane region" description="Helical" evidence="8">
    <location>
        <begin position="80"/>
        <end position="99"/>
    </location>
</feature>
<dbReference type="AlphaFoldDB" id="A0A1B9GTM1"/>
<feature type="transmembrane region" description="Helical" evidence="8">
    <location>
        <begin position="244"/>
        <end position="264"/>
    </location>
</feature>
<dbReference type="Gene3D" id="1.20.1080.10">
    <property type="entry name" value="Glycerol uptake facilitator protein"/>
    <property type="match status" value="1"/>
</dbReference>
<keyword evidence="4 8" id="KW-1133">Transmembrane helix</keyword>
<comment type="subcellular location">
    <subcellularLocation>
        <location evidence="1">Membrane</location>
        <topology evidence="1">Multi-pass membrane protein</topology>
    </subcellularLocation>
</comment>
<feature type="transmembrane region" description="Helical" evidence="8">
    <location>
        <begin position="132"/>
        <end position="153"/>
    </location>
</feature>
<feature type="compositionally biased region" description="Polar residues" evidence="7">
    <location>
        <begin position="305"/>
        <end position="319"/>
    </location>
</feature>
<organism evidence="9 10">
    <name type="scientific">Kwoniella heveanensis BCC8398</name>
    <dbReference type="NCBI Taxonomy" id="1296120"/>
    <lineage>
        <taxon>Eukaryota</taxon>
        <taxon>Fungi</taxon>
        <taxon>Dikarya</taxon>
        <taxon>Basidiomycota</taxon>
        <taxon>Agaricomycotina</taxon>
        <taxon>Tremellomycetes</taxon>
        <taxon>Tremellales</taxon>
        <taxon>Cryptococcaceae</taxon>
        <taxon>Kwoniella</taxon>
    </lineage>
</organism>
<evidence type="ECO:0000313" key="9">
    <source>
        <dbReference type="EMBL" id="OCF34419.1"/>
    </source>
</evidence>
<evidence type="ECO:0000256" key="6">
    <source>
        <dbReference type="RuleBase" id="RU000477"/>
    </source>
</evidence>
<keyword evidence="6" id="KW-0813">Transport</keyword>
<feature type="transmembrane region" description="Helical" evidence="8">
    <location>
        <begin position="105"/>
        <end position="125"/>
    </location>
</feature>
<dbReference type="EMBL" id="KV700125">
    <property type="protein sequence ID" value="OCF34419.1"/>
    <property type="molecule type" value="Genomic_DNA"/>
</dbReference>
<keyword evidence="5 8" id="KW-0472">Membrane</keyword>
<dbReference type="Proteomes" id="UP000092666">
    <property type="component" value="Unassembled WGS sequence"/>
</dbReference>
<dbReference type="InterPro" id="IPR034294">
    <property type="entry name" value="Aquaporin_transptr"/>
</dbReference>
<reference evidence="10" key="2">
    <citation type="submission" date="2013-12" db="EMBL/GenBank/DDBJ databases">
        <title>Evolution of pathogenesis and genome organization in the Tremellales.</title>
        <authorList>
            <person name="Cuomo C."/>
            <person name="Litvintseva A."/>
            <person name="Heitman J."/>
            <person name="Chen Y."/>
            <person name="Sun S."/>
            <person name="Springer D."/>
            <person name="Dromer F."/>
            <person name="Young S."/>
            <person name="Zeng Q."/>
            <person name="Chapman S."/>
            <person name="Gujja S."/>
            <person name="Saif S."/>
            <person name="Birren B."/>
        </authorList>
    </citation>
    <scope>NUCLEOTIDE SEQUENCE [LARGE SCALE GENOMIC DNA]</scope>
    <source>
        <strain evidence="10">BCC8398</strain>
    </source>
</reference>
<keyword evidence="3 6" id="KW-0812">Transmembrane</keyword>
<dbReference type="PANTHER" id="PTHR19139">
    <property type="entry name" value="AQUAPORIN TRANSPORTER"/>
    <property type="match status" value="1"/>
</dbReference>
<comment type="similarity">
    <text evidence="2 6">Belongs to the MIP/aquaporin (TC 1.A.8) family.</text>
</comment>